<dbReference type="Proteomes" id="UP000562492">
    <property type="component" value="Unassembled WGS sequence"/>
</dbReference>
<evidence type="ECO:0000259" key="5">
    <source>
        <dbReference type="PROSITE" id="PS50931"/>
    </source>
</evidence>
<comment type="similarity">
    <text evidence="1">Belongs to the LysR transcriptional regulatory family.</text>
</comment>
<dbReference type="InterPro" id="IPR000847">
    <property type="entry name" value="LysR_HTH_N"/>
</dbReference>
<feature type="domain" description="HTH lysR-type" evidence="5">
    <location>
        <begin position="12"/>
        <end position="64"/>
    </location>
</feature>
<dbReference type="PANTHER" id="PTHR30419">
    <property type="entry name" value="HTH-TYPE TRANSCRIPTIONAL REGULATOR YBHD"/>
    <property type="match status" value="1"/>
</dbReference>
<accession>A0ABR6RCU4</accession>
<comment type="caution">
    <text evidence="6">The sequence shown here is derived from an EMBL/GenBank/DDBJ whole genome shotgun (WGS) entry which is preliminary data.</text>
</comment>
<dbReference type="SUPFAM" id="SSF46785">
    <property type="entry name" value="Winged helix' DNA-binding domain"/>
    <property type="match status" value="1"/>
</dbReference>
<dbReference type="Pfam" id="PF03466">
    <property type="entry name" value="LysR_substrate"/>
    <property type="match status" value="1"/>
</dbReference>
<evidence type="ECO:0000256" key="1">
    <source>
        <dbReference type="ARBA" id="ARBA00009437"/>
    </source>
</evidence>
<evidence type="ECO:0000313" key="7">
    <source>
        <dbReference type="Proteomes" id="UP000562492"/>
    </source>
</evidence>
<gene>
    <name evidence="6" type="ORF">HNP33_001032</name>
</gene>
<evidence type="ECO:0000256" key="2">
    <source>
        <dbReference type="ARBA" id="ARBA00023015"/>
    </source>
</evidence>
<name>A0ABR6RCU4_9BURK</name>
<evidence type="ECO:0000256" key="4">
    <source>
        <dbReference type="ARBA" id="ARBA00023163"/>
    </source>
</evidence>
<protein>
    <submittedName>
        <fullName evidence="6">DNA-binding transcriptional LysR family regulator</fullName>
    </submittedName>
</protein>
<evidence type="ECO:0000313" key="6">
    <source>
        <dbReference type="EMBL" id="MBB6576982.1"/>
    </source>
</evidence>
<dbReference type="SUPFAM" id="SSF53850">
    <property type="entry name" value="Periplasmic binding protein-like II"/>
    <property type="match status" value="1"/>
</dbReference>
<reference evidence="6 7" key="1">
    <citation type="submission" date="2020-08" db="EMBL/GenBank/DDBJ databases">
        <title>Functional genomics of gut bacteria from endangered species of beetles.</title>
        <authorList>
            <person name="Carlos-Shanley C."/>
        </authorList>
    </citation>
    <scope>NUCLEOTIDE SEQUENCE [LARGE SCALE GENOMIC DNA]</scope>
    <source>
        <strain evidence="6 7">S00124</strain>
    </source>
</reference>
<dbReference type="PANTHER" id="PTHR30419:SF8">
    <property type="entry name" value="NITROGEN ASSIMILATION TRANSCRIPTIONAL ACTIVATOR-RELATED"/>
    <property type="match status" value="1"/>
</dbReference>
<keyword evidence="2" id="KW-0805">Transcription regulation</keyword>
<evidence type="ECO:0000256" key="3">
    <source>
        <dbReference type="ARBA" id="ARBA00023125"/>
    </source>
</evidence>
<keyword evidence="7" id="KW-1185">Reference proteome</keyword>
<dbReference type="InterPro" id="IPR050950">
    <property type="entry name" value="HTH-type_LysR_regulators"/>
</dbReference>
<dbReference type="GO" id="GO:0003677">
    <property type="term" value="F:DNA binding"/>
    <property type="evidence" value="ECO:0007669"/>
    <property type="project" value="UniProtKB-KW"/>
</dbReference>
<keyword evidence="4" id="KW-0804">Transcription</keyword>
<keyword evidence="3 6" id="KW-0238">DNA-binding</keyword>
<dbReference type="Gene3D" id="3.40.190.290">
    <property type="match status" value="1"/>
</dbReference>
<dbReference type="InterPro" id="IPR036390">
    <property type="entry name" value="WH_DNA-bd_sf"/>
</dbReference>
<dbReference type="InterPro" id="IPR036388">
    <property type="entry name" value="WH-like_DNA-bd_sf"/>
</dbReference>
<dbReference type="PROSITE" id="PS50931">
    <property type="entry name" value="HTH_LYSR"/>
    <property type="match status" value="1"/>
</dbReference>
<sequence>MQTSQHLQDTAIRYFLEVVRSGSVSEAALRLNVSASAVSRQIASLEEVLQTPLFERRPRGMVASAAGELLAHHARRHALEADQVVSDIQALHGLRRGHVRVMASAGFSFEFLPHAMASFRNKHPGMRFQLTAASPAAVTHAVRNGDADIGLTYSRAAVRDIDVQHRQSSPVIAIMPPDHPLARFSSVTLAQMHPYPIALLDEGNTARQLFDIACGQRGLEFEPVLESSQFDALVRFVLHGGGLTLGGEVTVREYVRRGQLHTAAIRERGMNARSIELQTLTGRQLPQGVKAFVEHLRVLLPAR</sequence>
<dbReference type="PRINTS" id="PR00039">
    <property type="entry name" value="HTHLYSR"/>
</dbReference>
<proteinExistence type="inferred from homology"/>
<organism evidence="6 7">
    <name type="scientific">Comamonas odontotermitis</name>
    <dbReference type="NCBI Taxonomy" id="379895"/>
    <lineage>
        <taxon>Bacteria</taxon>
        <taxon>Pseudomonadati</taxon>
        <taxon>Pseudomonadota</taxon>
        <taxon>Betaproteobacteria</taxon>
        <taxon>Burkholderiales</taxon>
        <taxon>Comamonadaceae</taxon>
        <taxon>Comamonas</taxon>
    </lineage>
</organism>
<dbReference type="InterPro" id="IPR005119">
    <property type="entry name" value="LysR_subst-bd"/>
</dbReference>
<dbReference type="RefSeq" id="WP_184705985.1">
    <property type="nucleotide sequence ID" value="NZ_JACHKZ010000004.1"/>
</dbReference>
<dbReference type="EMBL" id="JACHKZ010000004">
    <property type="protein sequence ID" value="MBB6576982.1"/>
    <property type="molecule type" value="Genomic_DNA"/>
</dbReference>
<dbReference type="Pfam" id="PF00126">
    <property type="entry name" value="HTH_1"/>
    <property type="match status" value="1"/>
</dbReference>
<dbReference type="Gene3D" id="1.10.10.10">
    <property type="entry name" value="Winged helix-like DNA-binding domain superfamily/Winged helix DNA-binding domain"/>
    <property type="match status" value="1"/>
</dbReference>